<evidence type="ECO:0000313" key="4">
    <source>
        <dbReference type="EMBL" id="UYF92755.1"/>
    </source>
</evidence>
<evidence type="ECO:0000259" key="3">
    <source>
        <dbReference type="Pfam" id="PF07859"/>
    </source>
</evidence>
<organism evidence="4 5">
    <name type="scientific">Rhodococcus aetherivorans</name>
    <dbReference type="NCBI Taxonomy" id="191292"/>
    <lineage>
        <taxon>Bacteria</taxon>
        <taxon>Bacillati</taxon>
        <taxon>Actinomycetota</taxon>
        <taxon>Actinomycetes</taxon>
        <taxon>Mycobacteriales</taxon>
        <taxon>Nocardiaceae</taxon>
        <taxon>Rhodococcus</taxon>
    </lineage>
</organism>
<feature type="domain" description="Alpha/beta hydrolase fold-3" evidence="3">
    <location>
        <begin position="75"/>
        <end position="284"/>
    </location>
</feature>
<dbReference type="RefSeq" id="WP_263507487.1">
    <property type="nucleotide sequence ID" value="NZ_CP106982.1"/>
</dbReference>
<dbReference type="SUPFAM" id="SSF53474">
    <property type="entry name" value="alpha/beta-Hydrolases"/>
    <property type="match status" value="1"/>
</dbReference>
<dbReference type="InterPro" id="IPR013094">
    <property type="entry name" value="AB_hydrolase_3"/>
</dbReference>
<accession>A0AA46P849</accession>
<gene>
    <name evidence="4" type="ORF">OCS65_20080</name>
</gene>
<dbReference type="GeneID" id="83622768"/>
<dbReference type="InterPro" id="IPR050300">
    <property type="entry name" value="GDXG_lipolytic_enzyme"/>
</dbReference>
<dbReference type="PANTHER" id="PTHR48081">
    <property type="entry name" value="AB HYDROLASE SUPERFAMILY PROTEIN C4A8.06C"/>
    <property type="match status" value="1"/>
</dbReference>
<evidence type="ECO:0000313" key="5">
    <source>
        <dbReference type="Proteomes" id="UP001163947"/>
    </source>
</evidence>
<sequence>MALHPQIAQVLANLPAPPEGPLDPAAMRAAEESQVAPVEERLPLHAVEDTTAQTPSGDVPVRIYTPVDADSYGLLVYFHGGAFFLGSLDTHDHVARNLAAETGLKVVSVGYRRAPEAAFPAGLQDCLGVVRWAAENGEALKWNGETLALAGDSSGGTFVAAVAAMARDEGFDRITHQVLYYPSLDLDFDVDRYASLRENAEGYGVETAGLKGFNSFYVDSGADPADPLVSPIKREDLTGLPPALIVTAEFDPMRDEGELYGRRLTEAGVDATVRRYAGANHGFVQNFSWIPEFHRAFEETAEFLRQARPGRGE</sequence>
<dbReference type="InterPro" id="IPR002168">
    <property type="entry name" value="Lipase_GDXG_HIS_AS"/>
</dbReference>
<reference evidence="4" key="1">
    <citation type="submission" date="2022-09" db="EMBL/GenBank/DDBJ databases">
        <title>The genome sequence of Rhodococcus aetherivorans N1.</title>
        <authorList>
            <person name="Jiang W."/>
        </authorList>
    </citation>
    <scope>NUCLEOTIDE SEQUENCE</scope>
    <source>
        <strain evidence="4">N1</strain>
    </source>
</reference>
<dbReference type="PROSITE" id="PS01173">
    <property type="entry name" value="LIPASE_GDXG_HIS"/>
    <property type="match status" value="1"/>
</dbReference>
<dbReference type="InterPro" id="IPR029058">
    <property type="entry name" value="AB_hydrolase_fold"/>
</dbReference>
<evidence type="ECO:0000256" key="1">
    <source>
        <dbReference type="ARBA" id="ARBA00010515"/>
    </source>
</evidence>
<evidence type="ECO:0000256" key="2">
    <source>
        <dbReference type="ARBA" id="ARBA00022801"/>
    </source>
</evidence>
<dbReference type="Gene3D" id="3.40.50.1820">
    <property type="entry name" value="alpha/beta hydrolase"/>
    <property type="match status" value="1"/>
</dbReference>
<comment type="similarity">
    <text evidence="1">Belongs to the 'GDXG' lipolytic enzyme family.</text>
</comment>
<dbReference type="PANTHER" id="PTHR48081:SF8">
    <property type="entry name" value="ALPHA_BETA HYDROLASE FOLD-3 DOMAIN-CONTAINING PROTEIN-RELATED"/>
    <property type="match status" value="1"/>
</dbReference>
<dbReference type="Proteomes" id="UP001163947">
    <property type="component" value="Chromosome"/>
</dbReference>
<dbReference type="Pfam" id="PF07859">
    <property type="entry name" value="Abhydrolase_3"/>
    <property type="match status" value="1"/>
</dbReference>
<dbReference type="EMBL" id="CP106982">
    <property type="protein sequence ID" value="UYF92755.1"/>
    <property type="molecule type" value="Genomic_DNA"/>
</dbReference>
<dbReference type="GO" id="GO:0016787">
    <property type="term" value="F:hydrolase activity"/>
    <property type="evidence" value="ECO:0007669"/>
    <property type="project" value="UniProtKB-KW"/>
</dbReference>
<keyword evidence="2 4" id="KW-0378">Hydrolase</keyword>
<protein>
    <submittedName>
        <fullName evidence="4">Alpha/beta hydrolase</fullName>
    </submittedName>
</protein>
<name>A0AA46P849_9NOCA</name>
<proteinExistence type="inferred from homology"/>
<dbReference type="AlphaFoldDB" id="A0AA46P849"/>